<dbReference type="OrthoDB" id="118413at2"/>
<dbReference type="RefSeq" id="WP_119147893.1">
    <property type="nucleotide sequence ID" value="NZ_JBHSOV010000005.1"/>
</dbReference>
<accession>A0A398D0L1</accession>
<reference evidence="3 4" key="1">
    <citation type="submission" date="2018-09" db="EMBL/GenBank/DDBJ databases">
        <title>Cohnella cavernae sp. nov., isolated from a karst cave.</title>
        <authorList>
            <person name="Zhu H."/>
        </authorList>
    </citation>
    <scope>NUCLEOTIDE SEQUENCE [LARGE SCALE GENOMIC DNA]</scope>
    <source>
        <strain evidence="3 4">K2E09-144</strain>
    </source>
</reference>
<dbReference type="Proteomes" id="UP000266340">
    <property type="component" value="Unassembled WGS sequence"/>
</dbReference>
<comment type="caution">
    <text evidence="3">The sequence shown here is derived from an EMBL/GenBank/DDBJ whole genome shotgun (WGS) entry which is preliminary data.</text>
</comment>
<sequence>MEKRSTSESIVLRKGERDFVVERTFDAPKALVFKAFTRPEHVARWWAPGGYTIPVCKIDLRPGGLWHYCMRSPEGQDQWVRAVYREIVEPDRIVYVITFADEEGNPTEEIPEQEGTITFDDYAGKTKVSIRIMLGTAEELKWTLEMGMVEGMTETLGNLAKLLNEIES</sequence>
<dbReference type="InterPro" id="IPR013538">
    <property type="entry name" value="ASHA1/2-like_C"/>
</dbReference>
<dbReference type="EMBL" id="QXJM01000023">
    <property type="protein sequence ID" value="RIE04694.1"/>
    <property type="molecule type" value="Genomic_DNA"/>
</dbReference>
<evidence type="ECO:0000256" key="1">
    <source>
        <dbReference type="ARBA" id="ARBA00006817"/>
    </source>
</evidence>
<comment type="similarity">
    <text evidence="1">Belongs to the AHA1 family.</text>
</comment>
<evidence type="ECO:0000313" key="4">
    <source>
        <dbReference type="Proteomes" id="UP000266340"/>
    </source>
</evidence>
<keyword evidence="4" id="KW-1185">Reference proteome</keyword>
<dbReference type="InterPro" id="IPR023393">
    <property type="entry name" value="START-like_dom_sf"/>
</dbReference>
<name>A0A398D0L1_9BACL</name>
<gene>
    <name evidence="3" type="ORF">D3H35_04195</name>
</gene>
<proteinExistence type="inferred from homology"/>
<organism evidence="3 4">
    <name type="scientific">Cohnella faecalis</name>
    <dbReference type="NCBI Taxonomy" id="2315694"/>
    <lineage>
        <taxon>Bacteria</taxon>
        <taxon>Bacillati</taxon>
        <taxon>Bacillota</taxon>
        <taxon>Bacilli</taxon>
        <taxon>Bacillales</taxon>
        <taxon>Paenibacillaceae</taxon>
        <taxon>Cohnella</taxon>
    </lineage>
</organism>
<dbReference type="Pfam" id="PF08327">
    <property type="entry name" value="AHSA1"/>
    <property type="match status" value="1"/>
</dbReference>
<evidence type="ECO:0000259" key="2">
    <source>
        <dbReference type="Pfam" id="PF08327"/>
    </source>
</evidence>
<dbReference type="AlphaFoldDB" id="A0A398D0L1"/>
<dbReference type="SUPFAM" id="SSF55961">
    <property type="entry name" value="Bet v1-like"/>
    <property type="match status" value="1"/>
</dbReference>
<feature type="domain" description="Activator of Hsp90 ATPase homologue 1/2-like C-terminal" evidence="2">
    <location>
        <begin position="26"/>
        <end position="163"/>
    </location>
</feature>
<dbReference type="Gene3D" id="3.30.530.20">
    <property type="match status" value="1"/>
</dbReference>
<evidence type="ECO:0000313" key="3">
    <source>
        <dbReference type="EMBL" id="RIE04694.1"/>
    </source>
</evidence>
<protein>
    <submittedName>
        <fullName evidence="3">SRPBCC domain-containing protein</fullName>
    </submittedName>
</protein>